<feature type="region of interest" description="Disordered" evidence="1">
    <location>
        <begin position="536"/>
        <end position="564"/>
    </location>
</feature>
<dbReference type="Proteomes" id="UP001310594">
    <property type="component" value="Unassembled WGS sequence"/>
</dbReference>
<feature type="chain" id="PRO_5042984632" evidence="3">
    <location>
        <begin position="20"/>
        <end position="564"/>
    </location>
</feature>
<dbReference type="EMBL" id="JAVRQU010000022">
    <property type="protein sequence ID" value="KAK5691188.1"/>
    <property type="molecule type" value="Genomic_DNA"/>
</dbReference>
<organism evidence="4 5">
    <name type="scientific">Elasticomyces elasticus</name>
    <dbReference type="NCBI Taxonomy" id="574655"/>
    <lineage>
        <taxon>Eukaryota</taxon>
        <taxon>Fungi</taxon>
        <taxon>Dikarya</taxon>
        <taxon>Ascomycota</taxon>
        <taxon>Pezizomycotina</taxon>
        <taxon>Dothideomycetes</taxon>
        <taxon>Dothideomycetidae</taxon>
        <taxon>Mycosphaerellales</taxon>
        <taxon>Teratosphaeriaceae</taxon>
        <taxon>Elasticomyces</taxon>
    </lineage>
</organism>
<feature type="compositionally biased region" description="Low complexity" evidence="1">
    <location>
        <begin position="417"/>
        <end position="431"/>
    </location>
</feature>
<evidence type="ECO:0000313" key="4">
    <source>
        <dbReference type="EMBL" id="KAK5691188.1"/>
    </source>
</evidence>
<comment type="caution">
    <text evidence="4">The sequence shown here is derived from an EMBL/GenBank/DDBJ whole genome shotgun (WGS) entry which is preliminary data.</text>
</comment>
<keyword evidence="3" id="KW-0732">Signal</keyword>
<feature type="region of interest" description="Disordered" evidence="1">
    <location>
        <begin position="180"/>
        <end position="203"/>
    </location>
</feature>
<sequence>MRVSDLLMMLLPMGIVVHASTSTSTLDVAISVSAETHAAPRHTDGCPYAKPTLALMNDYHTIVGNQTITMAAWETARIVDGSTYHNPPSLALHTTVQATEFDLGPAKLYWFSENKNLQRAVSSTTSTTVVTPVATSTTDVDFDVTTTTSTTTATPTLVVETETLTSTPVVVKTIFYSSTSPASDVPSSHPQPPQPPTATRPTGSDWFPWAALHSATPTACGESGKTAKSACHYSMCLLANFKPLPMTTVRRVAITTVDYYGMPTSRIGWLSEEYTNSGAHFGQTVENGLYYPAIPAPTTHGMETSVAMTTQRPMHDAGKSKPTNAVKPPTCWDFDSCCYECRHPTIHHAARSGLWNILKWVGVAVAALATLLLLACCIPICVRRHRRRQIAKKVVNEKLANEKLASQPQPQQVVVTTAPGQAAPTTVVTTTDPDDGRGTLGRRAEEGRGQVNFAPGTGPQATSTPEVITTTTPAAENIIAVGPTARDNADKVTKTATPADMEKSAEEKAANAAQQKAQVVEQTPVPVHDGAYDYPTGSQMADMGSMRGRKRKPDGRGNLLNLGF</sequence>
<evidence type="ECO:0000256" key="3">
    <source>
        <dbReference type="SAM" id="SignalP"/>
    </source>
</evidence>
<feature type="region of interest" description="Disordered" evidence="1">
    <location>
        <begin position="417"/>
        <end position="465"/>
    </location>
</feature>
<feature type="transmembrane region" description="Helical" evidence="2">
    <location>
        <begin position="360"/>
        <end position="382"/>
    </location>
</feature>
<accession>A0AAN7VS21</accession>
<feature type="compositionally biased region" description="Basic and acidic residues" evidence="1">
    <location>
        <begin position="434"/>
        <end position="448"/>
    </location>
</feature>
<gene>
    <name evidence="4" type="ORF">LTR97_011840</name>
</gene>
<feature type="compositionally biased region" description="Pro residues" evidence="1">
    <location>
        <begin position="189"/>
        <end position="198"/>
    </location>
</feature>
<feature type="signal peptide" evidence="3">
    <location>
        <begin position="1"/>
        <end position="19"/>
    </location>
</feature>
<keyword evidence="2" id="KW-1133">Transmembrane helix</keyword>
<protein>
    <submittedName>
        <fullName evidence="4">Uncharacterized protein</fullName>
    </submittedName>
</protein>
<keyword evidence="2" id="KW-0472">Membrane</keyword>
<reference evidence="4" key="1">
    <citation type="submission" date="2023-08" db="EMBL/GenBank/DDBJ databases">
        <title>Black Yeasts Isolated from many extreme environments.</title>
        <authorList>
            <person name="Coleine C."/>
            <person name="Stajich J.E."/>
            <person name="Selbmann L."/>
        </authorList>
    </citation>
    <scope>NUCLEOTIDE SEQUENCE</scope>
    <source>
        <strain evidence="4">CCFEE 5810</strain>
    </source>
</reference>
<name>A0AAN7VS21_9PEZI</name>
<evidence type="ECO:0000256" key="1">
    <source>
        <dbReference type="SAM" id="MobiDB-lite"/>
    </source>
</evidence>
<evidence type="ECO:0000256" key="2">
    <source>
        <dbReference type="SAM" id="Phobius"/>
    </source>
</evidence>
<dbReference type="AlphaFoldDB" id="A0AAN7VS21"/>
<proteinExistence type="predicted"/>
<keyword evidence="2" id="KW-0812">Transmembrane</keyword>
<evidence type="ECO:0000313" key="5">
    <source>
        <dbReference type="Proteomes" id="UP001310594"/>
    </source>
</evidence>